<name>C8W5P1_DESAS</name>
<dbReference type="Pfam" id="PF01467">
    <property type="entry name" value="CTP_transf_like"/>
    <property type="match status" value="1"/>
</dbReference>
<comment type="pathway">
    <text evidence="2 11">Cofactor biosynthesis; NAD(+) biosynthesis; deamido-NAD(+) from nicotinate D-ribonucleotide: step 1/1.</text>
</comment>
<dbReference type="Gene3D" id="3.40.50.620">
    <property type="entry name" value="HUPs"/>
    <property type="match status" value="1"/>
</dbReference>
<dbReference type="InterPro" id="IPR014729">
    <property type="entry name" value="Rossmann-like_a/b/a_fold"/>
</dbReference>
<dbReference type="GO" id="GO:0004515">
    <property type="term" value="F:nicotinate-nucleotide adenylyltransferase activity"/>
    <property type="evidence" value="ECO:0007669"/>
    <property type="project" value="UniProtKB-UniRule"/>
</dbReference>
<evidence type="ECO:0000256" key="3">
    <source>
        <dbReference type="ARBA" id="ARBA00009014"/>
    </source>
</evidence>
<accession>C8W5P1</accession>
<dbReference type="GO" id="GO:0005524">
    <property type="term" value="F:ATP binding"/>
    <property type="evidence" value="ECO:0007669"/>
    <property type="project" value="UniProtKB-KW"/>
</dbReference>
<comment type="similarity">
    <text evidence="3 11">Belongs to the NadD family.</text>
</comment>
<keyword evidence="14" id="KW-1185">Reference proteome</keyword>
<keyword evidence="9 11" id="KW-0520">NAD</keyword>
<reference evidence="13 14" key="1">
    <citation type="journal article" date="2009" name="Stand. Genomic Sci.">
        <title>Complete genome sequence of Desulfotomaculum acetoxidans type strain (5575).</title>
        <authorList>
            <person name="Spring S."/>
            <person name="Lapidus A."/>
            <person name="Schroder M."/>
            <person name="Gleim D."/>
            <person name="Sims D."/>
            <person name="Meincke L."/>
            <person name="Glavina Del Rio T."/>
            <person name="Tice H."/>
            <person name="Copeland A."/>
            <person name="Cheng J.F."/>
            <person name="Lucas S."/>
            <person name="Chen F."/>
            <person name="Nolan M."/>
            <person name="Bruce D."/>
            <person name="Goodwin L."/>
            <person name="Pitluck S."/>
            <person name="Ivanova N."/>
            <person name="Mavromatis K."/>
            <person name="Mikhailova N."/>
            <person name="Pati A."/>
            <person name="Chen A."/>
            <person name="Palaniappan K."/>
            <person name="Land M."/>
            <person name="Hauser L."/>
            <person name="Chang Y.J."/>
            <person name="Jeffries C.D."/>
            <person name="Chain P."/>
            <person name="Saunders E."/>
            <person name="Brettin T."/>
            <person name="Detter J.C."/>
            <person name="Goker M."/>
            <person name="Bristow J."/>
            <person name="Eisen J.A."/>
            <person name="Markowitz V."/>
            <person name="Hugenholtz P."/>
            <person name="Kyrpides N.C."/>
            <person name="Klenk H.P."/>
            <person name="Han C."/>
        </authorList>
    </citation>
    <scope>NUCLEOTIDE SEQUENCE [LARGE SCALE GENOMIC DNA]</scope>
    <source>
        <strain evidence="14">ATCC 49208 / DSM 771 / VKM B-1644</strain>
    </source>
</reference>
<evidence type="ECO:0000313" key="13">
    <source>
        <dbReference type="EMBL" id="ACV64041.1"/>
    </source>
</evidence>
<dbReference type="PANTHER" id="PTHR39321:SF3">
    <property type="entry name" value="PHOSPHOPANTETHEINE ADENYLYLTRANSFERASE"/>
    <property type="match status" value="1"/>
</dbReference>
<evidence type="ECO:0000256" key="1">
    <source>
        <dbReference type="ARBA" id="ARBA00002324"/>
    </source>
</evidence>
<dbReference type="SUPFAM" id="SSF52374">
    <property type="entry name" value="Nucleotidylyl transferase"/>
    <property type="match status" value="1"/>
</dbReference>
<dbReference type="HAMAP" id="MF_00244">
    <property type="entry name" value="NaMN_adenylyltr"/>
    <property type="match status" value="1"/>
</dbReference>
<evidence type="ECO:0000259" key="12">
    <source>
        <dbReference type="Pfam" id="PF01467"/>
    </source>
</evidence>
<dbReference type="NCBIfam" id="TIGR00482">
    <property type="entry name" value="nicotinate (nicotinamide) nucleotide adenylyltransferase"/>
    <property type="match status" value="1"/>
</dbReference>
<comment type="function">
    <text evidence="1 11">Catalyzes the reversible adenylation of nicotinate mononucleotide (NaMN) to nicotinic acid adenine dinucleotide (NaAD).</text>
</comment>
<dbReference type="EMBL" id="CP001720">
    <property type="protein sequence ID" value="ACV64041.1"/>
    <property type="molecule type" value="Genomic_DNA"/>
</dbReference>
<comment type="catalytic activity">
    <reaction evidence="10 11">
        <text>nicotinate beta-D-ribonucleotide + ATP + H(+) = deamido-NAD(+) + diphosphate</text>
        <dbReference type="Rhea" id="RHEA:22860"/>
        <dbReference type="ChEBI" id="CHEBI:15378"/>
        <dbReference type="ChEBI" id="CHEBI:30616"/>
        <dbReference type="ChEBI" id="CHEBI:33019"/>
        <dbReference type="ChEBI" id="CHEBI:57502"/>
        <dbReference type="ChEBI" id="CHEBI:58437"/>
        <dbReference type="EC" id="2.7.7.18"/>
    </reaction>
</comment>
<dbReference type="Proteomes" id="UP000002217">
    <property type="component" value="Chromosome"/>
</dbReference>
<dbReference type="AlphaFoldDB" id="C8W5P1"/>
<keyword evidence="6 11" id="KW-0548">Nucleotidyltransferase</keyword>
<keyword evidence="5 11" id="KW-0808">Transferase</keyword>
<dbReference type="InterPro" id="IPR004821">
    <property type="entry name" value="Cyt_trans-like"/>
</dbReference>
<evidence type="ECO:0000256" key="11">
    <source>
        <dbReference type="HAMAP-Rule" id="MF_00244"/>
    </source>
</evidence>
<protein>
    <recommendedName>
        <fullName evidence="11">Probable nicotinate-nucleotide adenylyltransferase</fullName>
        <ecNumber evidence="11">2.7.7.18</ecNumber>
    </recommendedName>
    <alternativeName>
        <fullName evidence="11">Deamido-NAD(+) diphosphorylase</fullName>
    </alternativeName>
    <alternativeName>
        <fullName evidence="11">Deamido-NAD(+) pyrophosphorylase</fullName>
    </alternativeName>
    <alternativeName>
        <fullName evidence="11">Nicotinate mononucleotide adenylyltransferase</fullName>
        <shortName evidence="11">NaMN adenylyltransferase</shortName>
    </alternativeName>
</protein>
<evidence type="ECO:0000256" key="10">
    <source>
        <dbReference type="ARBA" id="ARBA00048721"/>
    </source>
</evidence>
<dbReference type="NCBIfam" id="TIGR00125">
    <property type="entry name" value="cyt_tran_rel"/>
    <property type="match status" value="1"/>
</dbReference>
<evidence type="ECO:0000256" key="2">
    <source>
        <dbReference type="ARBA" id="ARBA00005019"/>
    </source>
</evidence>
<dbReference type="GO" id="GO:0009435">
    <property type="term" value="P:NAD+ biosynthetic process"/>
    <property type="evidence" value="ECO:0007669"/>
    <property type="project" value="UniProtKB-UniRule"/>
</dbReference>
<dbReference type="NCBIfam" id="NF000840">
    <property type="entry name" value="PRK00071.1-3"/>
    <property type="match status" value="1"/>
</dbReference>
<evidence type="ECO:0000256" key="7">
    <source>
        <dbReference type="ARBA" id="ARBA00022741"/>
    </source>
</evidence>
<feature type="domain" description="Cytidyltransferase-like" evidence="12">
    <location>
        <begin position="6"/>
        <end position="174"/>
    </location>
</feature>
<dbReference type="KEGG" id="dae:Dtox_3310"/>
<evidence type="ECO:0000256" key="5">
    <source>
        <dbReference type="ARBA" id="ARBA00022679"/>
    </source>
</evidence>
<gene>
    <name evidence="11" type="primary">nadD</name>
    <name evidence="13" type="ordered locus">Dtox_3310</name>
</gene>
<dbReference type="PANTHER" id="PTHR39321">
    <property type="entry name" value="NICOTINATE-NUCLEOTIDE ADENYLYLTRANSFERASE-RELATED"/>
    <property type="match status" value="1"/>
</dbReference>
<evidence type="ECO:0000256" key="8">
    <source>
        <dbReference type="ARBA" id="ARBA00022840"/>
    </source>
</evidence>
<dbReference type="InterPro" id="IPR005248">
    <property type="entry name" value="NadD/NMNAT"/>
</dbReference>
<dbReference type="STRING" id="485916.Dtox_3310"/>
<organism evidence="13 14">
    <name type="scientific">Desulfofarcimen acetoxidans (strain ATCC 49208 / DSM 771 / KCTC 5769 / VKM B-1644 / 5575)</name>
    <name type="common">Desulfotomaculum acetoxidans</name>
    <dbReference type="NCBI Taxonomy" id="485916"/>
    <lineage>
        <taxon>Bacteria</taxon>
        <taxon>Bacillati</taxon>
        <taxon>Bacillota</taxon>
        <taxon>Clostridia</taxon>
        <taxon>Eubacteriales</taxon>
        <taxon>Peptococcaceae</taxon>
        <taxon>Desulfofarcimen</taxon>
    </lineage>
</organism>
<dbReference type="EC" id="2.7.7.18" evidence="11"/>
<keyword evidence="8 11" id="KW-0067">ATP-binding</keyword>
<evidence type="ECO:0000256" key="4">
    <source>
        <dbReference type="ARBA" id="ARBA00022642"/>
    </source>
</evidence>
<dbReference type="HOGENOM" id="CLU_069765_1_1_9"/>
<evidence type="ECO:0000313" key="14">
    <source>
        <dbReference type="Proteomes" id="UP000002217"/>
    </source>
</evidence>
<evidence type="ECO:0000256" key="9">
    <source>
        <dbReference type="ARBA" id="ARBA00023027"/>
    </source>
</evidence>
<keyword evidence="7 11" id="KW-0547">Nucleotide-binding</keyword>
<keyword evidence="4 11" id="KW-0662">Pyridine nucleotide biosynthesis</keyword>
<sequence length="200" mass="22438">MKALGIMGGTFDPIHYGHLVAAEGVRHEFKLDKVIFVPSGRPPHKADNRITGPTHRLAMTELATASNPYFEVSSLEVNRPGLSYTIDTVLDFRSMYEPSELYFITGGDALLEILTWKDVDMLFSLCKFIGVTRPGYSFDNLGEKIPGLSADYINKIHIMEVPALAISSTDIRGRIRSGRPIKYLLPETVEHYISSCRLYR</sequence>
<dbReference type="CDD" id="cd02165">
    <property type="entry name" value="NMNAT"/>
    <property type="match status" value="1"/>
</dbReference>
<dbReference type="FunFam" id="3.40.50.620:FF:000039">
    <property type="entry name" value="Probable nicotinate-nucleotide adenylyltransferase"/>
    <property type="match status" value="1"/>
</dbReference>
<dbReference type="RefSeq" id="WP_015758731.1">
    <property type="nucleotide sequence ID" value="NC_013216.1"/>
</dbReference>
<dbReference type="eggNOG" id="COG1057">
    <property type="taxonomic scope" value="Bacteria"/>
</dbReference>
<proteinExistence type="inferred from homology"/>
<evidence type="ECO:0000256" key="6">
    <source>
        <dbReference type="ARBA" id="ARBA00022695"/>
    </source>
</evidence>
<dbReference type="UniPathway" id="UPA00253">
    <property type="reaction ID" value="UER00332"/>
</dbReference>